<organism evidence="1 2">
    <name type="scientific">Pedobacter miscanthi</name>
    <dbReference type="NCBI Taxonomy" id="2259170"/>
    <lineage>
        <taxon>Bacteria</taxon>
        <taxon>Pseudomonadati</taxon>
        <taxon>Bacteroidota</taxon>
        <taxon>Sphingobacteriia</taxon>
        <taxon>Sphingobacteriales</taxon>
        <taxon>Sphingobacteriaceae</taxon>
        <taxon>Pedobacter</taxon>
    </lineage>
</organism>
<reference evidence="1 2" key="1">
    <citation type="submission" date="2018-07" db="EMBL/GenBank/DDBJ databases">
        <title>A draft genome of a endophytic bacteria, a new species of Pedobacter.</title>
        <authorList>
            <person name="Zhang Z.D."/>
            <person name="Chen Z.J."/>
        </authorList>
    </citation>
    <scope>NUCLEOTIDE SEQUENCE [LARGE SCALE GENOMIC DNA]</scope>
    <source>
        <strain evidence="1 2">RS10</strain>
    </source>
</reference>
<evidence type="ECO:0000313" key="2">
    <source>
        <dbReference type="Proteomes" id="UP000252081"/>
    </source>
</evidence>
<dbReference type="AlphaFoldDB" id="A0A366KJP7"/>
<proteinExistence type="predicted"/>
<accession>A0A366KJP7</accession>
<name>A0A366KJP7_9SPHI</name>
<keyword evidence="2" id="KW-1185">Reference proteome</keyword>
<evidence type="ECO:0000313" key="1">
    <source>
        <dbReference type="EMBL" id="RBQ01917.1"/>
    </source>
</evidence>
<sequence>MSESLTYYEIREGKKARQTNLPQHAGSFFTPSAAAMAFLAPESKLAAHKKNLYPNCANHQLN</sequence>
<comment type="caution">
    <text evidence="1">The sequence shown here is derived from an EMBL/GenBank/DDBJ whole genome shotgun (WGS) entry which is preliminary data.</text>
</comment>
<dbReference type="Proteomes" id="UP000252081">
    <property type="component" value="Unassembled WGS sequence"/>
</dbReference>
<dbReference type="EMBL" id="QNQU01000051">
    <property type="protein sequence ID" value="RBQ01917.1"/>
    <property type="molecule type" value="Genomic_DNA"/>
</dbReference>
<protein>
    <submittedName>
        <fullName evidence="1">Uncharacterized protein</fullName>
    </submittedName>
</protein>
<gene>
    <name evidence="1" type="ORF">DRW42_28085</name>
</gene>